<proteinExistence type="predicted"/>
<evidence type="ECO:0000313" key="7">
    <source>
        <dbReference type="EMBL" id="RTR26098.1"/>
    </source>
</evidence>
<dbReference type="Gene3D" id="2.60.40.650">
    <property type="match status" value="1"/>
</dbReference>
<dbReference type="EMBL" id="RXPE01000018">
    <property type="protein sequence ID" value="RTR26098.1"/>
    <property type="molecule type" value="Genomic_DNA"/>
</dbReference>
<dbReference type="PANTHER" id="PTHR19372">
    <property type="entry name" value="SULFITE REDUCTASE"/>
    <property type="match status" value="1"/>
</dbReference>
<dbReference type="InterPro" id="IPR000572">
    <property type="entry name" value="OxRdtase_Mopterin-bd_dom"/>
</dbReference>
<dbReference type="InterPro" id="IPR036374">
    <property type="entry name" value="OxRdtase_Mopterin-bd_sf"/>
</dbReference>
<comment type="caution">
    <text evidence="7">The sequence shown here is derived from an EMBL/GenBank/DDBJ whole genome shotgun (WGS) entry which is preliminary data.</text>
</comment>
<dbReference type="GO" id="GO:0043546">
    <property type="term" value="F:molybdopterin cofactor binding"/>
    <property type="evidence" value="ECO:0007669"/>
    <property type="project" value="TreeGrafter"/>
</dbReference>
<dbReference type="GO" id="GO:0030151">
    <property type="term" value="F:molybdenum ion binding"/>
    <property type="evidence" value="ECO:0007669"/>
    <property type="project" value="InterPro"/>
</dbReference>
<dbReference type="OrthoDB" id="9778777at2"/>
<evidence type="ECO:0000259" key="6">
    <source>
        <dbReference type="Pfam" id="PF03404"/>
    </source>
</evidence>
<dbReference type="CDD" id="cd02110">
    <property type="entry name" value="SO_family_Moco_dimer"/>
    <property type="match status" value="1"/>
</dbReference>
<keyword evidence="8" id="KW-1185">Reference proteome</keyword>
<keyword evidence="3" id="KW-0479">Metal-binding</keyword>
<dbReference type="GO" id="GO:0008482">
    <property type="term" value="F:sulfite oxidase activity"/>
    <property type="evidence" value="ECO:0007669"/>
    <property type="project" value="TreeGrafter"/>
</dbReference>
<dbReference type="SUPFAM" id="SSF56524">
    <property type="entry name" value="Oxidoreductase molybdopterin-binding domain"/>
    <property type="match status" value="1"/>
</dbReference>
<protein>
    <submittedName>
        <fullName evidence="7">Sulfite oxidase</fullName>
    </submittedName>
</protein>
<evidence type="ECO:0000256" key="3">
    <source>
        <dbReference type="ARBA" id="ARBA00022723"/>
    </source>
</evidence>
<dbReference type="Pfam" id="PF03404">
    <property type="entry name" value="Mo-co_dimer"/>
    <property type="match status" value="1"/>
</dbReference>
<dbReference type="InterPro" id="IPR005066">
    <property type="entry name" value="MoCF_OxRdtse_dimer"/>
</dbReference>
<dbReference type="Pfam" id="PF00174">
    <property type="entry name" value="Oxidored_molyb"/>
    <property type="match status" value="1"/>
</dbReference>
<dbReference type="AlphaFoldDB" id="A0A3S0I662"/>
<comment type="cofactor">
    <cofactor evidence="1">
        <name>Mo-molybdopterin</name>
        <dbReference type="ChEBI" id="CHEBI:71302"/>
    </cofactor>
</comment>
<dbReference type="SUPFAM" id="SSF81296">
    <property type="entry name" value="E set domains"/>
    <property type="match status" value="1"/>
</dbReference>
<reference evidence="7 8" key="1">
    <citation type="submission" date="2018-12" db="EMBL/GenBank/DDBJ databases">
        <title>Deinococcus radiophilus ATCC 27603 genome sequencing and assembly.</title>
        <authorList>
            <person name="Maclea K.S."/>
            <person name="Maynard C.R."/>
        </authorList>
    </citation>
    <scope>NUCLEOTIDE SEQUENCE [LARGE SCALE GENOMIC DNA]</scope>
    <source>
        <strain evidence="7 8">ATCC 27603</strain>
    </source>
</reference>
<dbReference type="Gene3D" id="3.90.420.10">
    <property type="entry name" value="Oxidoreductase, molybdopterin-binding domain"/>
    <property type="match status" value="1"/>
</dbReference>
<dbReference type="GO" id="GO:0020037">
    <property type="term" value="F:heme binding"/>
    <property type="evidence" value="ECO:0007669"/>
    <property type="project" value="TreeGrafter"/>
</dbReference>
<keyword evidence="4" id="KW-0560">Oxidoreductase</keyword>
<dbReference type="PANTHER" id="PTHR19372:SF7">
    <property type="entry name" value="SULFITE OXIDASE, MITOCHONDRIAL"/>
    <property type="match status" value="1"/>
</dbReference>
<evidence type="ECO:0000259" key="5">
    <source>
        <dbReference type="Pfam" id="PF00174"/>
    </source>
</evidence>
<dbReference type="Proteomes" id="UP000277766">
    <property type="component" value="Unassembled WGS sequence"/>
</dbReference>
<name>A0A3S0I662_9DEIO</name>
<dbReference type="InterPro" id="IPR014756">
    <property type="entry name" value="Ig_E-set"/>
</dbReference>
<feature type="domain" description="Oxidoreductase molybdopterin-binding" evidence="5">
    <location>
        <begin position="44"/>
        <end position="219"/>
    </location>
</feature>
<sequence length="367" mass="39706">MTQPDPVLAPGLITRQVGPDNLETPFSALSGELTSPGAHYVRSHFPVPVLDAETFTLSVAGRVAHPLQLSLGDLQAMPAQTRRITMECAGNNRVYLPQKARGVQWELGGVSTADWTGVSLAAVLERAGVQPGALEVVLQGADRGEMTDPLPSGGEIHYARSLPLTLDLEDVLLAYEMNGAALPPQHGYPLRAIVPGWYGMAAVKWLNRLEVIDRPYGGYFQTVDYARWEGRGDLPPERVPLSAMHLKAQIARPAPREVVSLGRPYRVTGAAWCGQGTPQTVEVSIDGGQTWQPGRWTTPAQTAVWRLWELDWTPEQAGPHELLARAVSSEGEMQPAHHDPGRGSYEITHPIAISIVVSGADAAQENP</sequence>
<dbReference type="GO" id="GO:0006790">
    <property type="term" value="P:sulfur compound metabolic process"/>
    <property type="evidence" value="ECO:0007669"/>
    <property type="project" value="TreeGrafter"/>
</dbReference>
<dbReference type="PRINTS" id="PR00407">
    <property type="entry name" value="EUMOPTERIN"/>
</dbReference>
<dbReference type="RefSeq" id="WP_126352371.1">
    <property type="nucleotide sequence ID" value="NZ_CP086381.1"/>
</dbReference>
<accession>A0A3S0I662</accession>
<evidence type="ECO:0000256" key="2">
    <source>
        <dbReference type="ARBA" id="ARBA00022505"/>
    </source>
</evidence>
<keyword evidence="2" id="KW-0500">Molybdenum</keyword>
<feature type="domain" description="Moybdenum cofactor oxidoreductase dimerisation" evidence="6">
    <location>
        <begin position="242"/>
        <end position="337"/>
    </location>
</feature>
<gene>
    <name evidence="7" type="ORF">EJ104_08875</name>
</gene>
<dbReference type="InterPro" id="IPR008335">
    <property type="entry name" value="Mopterin_OxRdtase_euk"/>
</dbReference>
<evidence type="ECO:0000256" key="1">
    <source>
        <dbReference type="ARBA" id="ARBA00001924"/>
    </source>
</evidence>
<evidence type="ECO:0000256" key="4">
    <source>
        <dbReference type="ARBA" id="ARBA00023002"/>
    </source>
</evidence>
<organism evidence="7 8">
    <name type="scientific">Deinococcus radiophilus</name>
    <dbReference type="NCBI Taxonomy" id="32062"/>
    <lineage>
        <taxon>Bacteria</taxon>
        <taxon>Thermotogati</taxon>
        <taxon>Deinococcota</taxon>
        <taxon>Deinococci</taxon>
        <taxon>Deinococcales</taxon>
        <taxon>Deinococcaceae</taxon>
        <taxon>Deinococcus</taxon>
    </lineage>
</organism>
<evidence type="ECO:0000313" key="8">
    <source>
        <dbReference type="Proteomes" id="UP000277766"/>
    </source>
</evidence>